<evidence type="ECO:0000256" key="12">
    <source>
        <dbReference type="ARBA" id="ARBA00023145"/>
    </source>
</evidence>
<gene>
    <name evidence="16" type="ORF">D7B24_004441</name>
</gene>
<feature type="signal peptide" evidence="14">
    <location>
        <begin position="1"/>
        <end position="19"/>
    </location>
</feature>
<dbReference type="PRINTS" id="PR00765">
    <property type="entry name" value="CRBOXYPTASEA"/>
</dbReference>
<evidence type="ECO:0000256" key="7">
    <source>
        <dbReference type="ARBA" id="ARBA00022729"/>
    </source>
</evidence>
<feature type="domain" description="Peptidase M14" evidence="15">
    <location>
        <begin position="128"/>
        <end position="439"/>
    </location>
</feature>
<dbReference type="STRING" id="1051616.A0A3M9YER6"/>
<keyword evidence="5" id="KW-0964">Secreted</keyword>
<keyword evidence="17" id="KW-1185">Reference proteome</keyword>
<evidence type="ECO:0000256" key="1">
    <source>
        <dbReference type="ARBA" id="ARBA00001947"/>
    </source>
</evidence>
<evidence type="ECO:0000256" key="10">
    <source>
        <dbReference type="ARBA" id="ARBA00023026"/>
    </source>
</evidence>
<dbReference type="InterPro" id="IPR000834">
    <property type="entry name" value="Peptidase_M14"/>
</dbReference>
<protein>
    <recommendedName>
        <fullName evidence="15">Peptidase M14 domain-containing protein</fullName>
    </recommendedName>
</protein>
<dbReference type="EMBL" id="RBVV01000025">
    <property type="protein sequence ID" value="RNJ58571.1"/>
    <property type="molecule type" value="Genomic_DNA"/>
</dbReference>
<dbReference type="PANTHER" id="PTHR11705:SF143">
    <property type="entry name" value="SLL0236 PROTEIN"/>
    <property type="match status" value="1"/>
</dbReference>
<sequence length="442" mass="49789">MKFLGAALALSGLAAAASASDPVARATVPEAKVTYDNYHIYRIRAESPRDIEDIEARLASFHSVHSADALEVAIPPNEVRSFEGMGFDYTLLTRDMGKQIRDEAAHPVTYRRSLDRRGELPDLSWFDSYHSYADHLEYWDDLVAAFPENSEKFTLGPSYEGRDIHAFHLWGGEGKKGDKPVILWHGTVHAREWISTMVVEYLTYQLIDGYKNGDKNVTSFFDDYEFWIVPFHNPDGFAYTQTTNRLWRKNRQPRRNTTCIGTDNNRNWNYQWYFEPAEGSVSPDPCSESFKGRCPGDTPENVAVSALSRKLAEAPHGIRSYIDWHSYSQLILTPWGWSCDAADLPATLPRMREVGQGTAAAIKASSGRNYTVGPACEVLYFSTGTGRDFHHGAADASHSWTLELPPANARDGGFILPPAQIWPTVKEQWAGQLYLLNEVRKD</sequence>
<dbReference type="GO" id="GO:0005576">
    <property type="term" value="C:extracellular region"/>
    <property type="evidence" value="ECO:0007669"/>
    <property type="project" value="UniProtKB-SubCell"/>
</dbReference>
<feature type="active site" description="Proton donor/acceptor" evidence="13">
    <location>
        <position position="403"/>
    </location>
</feature>
<keyword evidence="6" id="KW-0645">Protease</keyword>
<keyword evidence="8" id="KW-0378">Hydrolase</keyword>
<dbReference type="PROSITE" id="PS52035">
    <property type="entry name" value="PEPTIDASE_M14"/>
    <property type="match status" value="1"/>
</dbReference>
<dbReference type="AlphaFoldDB" id="A0A3M9YER6"/>
<keyword evidence="11" id="KW-0482">Metalloprotease</keyword>
<evidence type="ECO:0000313" key="16">
    <source>
        <dbReference type="EMBL" id="RNJ58571.1"/>
    </source>
</evidence>
<keyword evidence="12" id="KW-0865">Zymogen</keyword>
<evidence type="ECO:0000256" key="14">
    <source>
        <dbReference type="SAM" id="SignalP"/>
    </source>
</evidence>
<dbReference type="FunFam" id="3.40.630.10:FF:000165">
    <property type="entry name" value="Glucan 1,4-alpha-glucosidase, putative"/>
    <property type="match status" value="1"/>
</dbReference>
<evidence type="ECO:0000256" key="9">
    <source>
        <dbReference type="ARBA" id="ARBA00022833"/>
    </source>
</evidence>
<dbReference type="CDD" id="cd03860">
    <property type="entry name" value="M14_CP_A-B_like"/>
    <property type="match status" value="1"/>
</dbReference>
<evidence type="ECO:0000256" key="3">
    <source>
        <dbReference type="ARBA" id="ARBA00004613"/>
    </source>
</evidence>
<dbReference type="GO" id="GO:0008270">
    <property type="term" value="F:zinc ion binding"/>
    <property type="evidence" value="ECO:0007669"/>
    <property type="project" value="InterPro"/>
</dbReference>
<dbReference type="RefSeq" id="XP_028496729.1">
    <property type="nucleotide sequence ID" value="XM_028638611.1"/>
</dbReference>
<evidence type="ECO:0000259" key="15">
    <source>
        <dbReference type="PROSITE" id="PS52035"/>
    </source>
</evidence>
<evidence type="ECO:0000256" key="6">
    <source>
        <dbReference type="ARBA" id="ARBA00022670"/>
    </source>
</evidence>
<dbReference type="GO" id="GO:0004181">
    <property type="term" value="F:metallocarboxypeptidase activity"/>
    <property type="evidence" value="ECO:0007669"/>
    <property type="project" value="InterPro"/>
</dbReference>
<comment type="subcellular location">
    <subcellularLocation>
        <location evidence="3">Secreted</location>
    </subcellularLocation>
</comment>
<dbReference type="Pfam" id="PF00246">
    <property type="entry name" value="Peptidase_M14"/>
    <property type="match status" value="1"/>
</dbReference>
<organism evidence="16 17">
    <name type="scientific">Verticillium nonalfalfae</name>
    <dbReference type="NCBI Taxonomy" id="1051616"/>
    <lineage>
        <taxon>Eukaryota</taxon>
        <taxon>Fungi</taxon>
        <taxon>Dikarya</taxon>
        <taxon>Ascomycota</taxon>
        <taxon>Pezizomycotina</taxon>
        <taxon>Sordariomycetes</taxon>
        <taxon>Hypocreomycetidae</taxon>
        <taxon>Glomerellales</taxon>
        <taxon>Plectosphaerellaceae</taxon>
        <taxon>Verticillium</taxon>
    </lineage>
</organism>
<comment type="similarity">
    <text evidence="4 13">Belongs to the peptidase M14 family.</text>
</comment>
<accession>A0A3M9YER6</accession>
<dbReference type="SUPFAM" id="SSF53187">
    <property type="entry name" value="Zn-dependent exopeptidases"/>
    <property type="match status" value="1"/>
</dbReference>
<evidence type="ECO:0000256" key="13">
    <source>
        <dbReference type="PROSITE-ProRule" id="PRU01379"/>
    </source>
</evidence>
<evidence type="ECO:0000256" key="4">
    <source>
        <dbReference type="ARBA" id="ARBA00005988"/>
    </source>
</evidence>
<evidence type="ECO:0000313" key="17">
    <source>
        <dbReference type="Proteomes" id="UP000267145"/>
    </source>
</evidence>
<comment type="cofactor">
    <cofactor evidence="1">
        <name>Zn(2+)</name>
        <dbReference type="ChEBI" id="CHEBI:29105"/>
    </cofactor>
</comment>
<comment type="function">
    <text evidence="2">Extracellular metalloprotease that contributes to pathogenicity.</text>
</comment>
<dbReference type="GO" id="GO:0006508">
    <property type="term" value="P:proteolysis"/>
    <property type="evidence" value="ECO:0007669"/>
    <property type="project" value="UniProtKB-KW"/>
</dbReference>
<dbReference type="Proteomes" id="UP000267145">
    <property type="component" value="Unassembled WGS sequence"/>
</dbReference>
<dbReference type="GeneID" id="39608130"/>
<keyword evidence="7 14" id="KW-0732">Signal</keyword>
<comment type="caution">
    <text evidence="16">The sequence shown here is derived from an EMBL/GenBank/DDBJ whole genome shotgun (WGS) entry which is preliminary data.</text>
</comment>
<reference evidence="16 17" key="1">
    <citation type="submission" date="2018-10" db="EMBL/GenBank/DDBJ databases">
        <title>Genome sequence of Verticillium nonalfalfae VnAa140.</title>
        <authorList>
            <person name="Stajich J.E."/>
            <person name="Kasson M.T."/>
        </authorList>
    </citation>
    <scope>NUCLEOTIDE SEQUENCE [LARGE SCALE GENOMIC DNA]</scope>
    <source>
        <strain evidence="16 17">VnAa140</strain>
    </source>
</reference>
<evidence type="ECO:0000256" key="5">
    <source>
        <dbReference type="ARBA" id="ARBA00022525"/>
    </source>
</evidence>
<evidence type="ECO:0000256" key="8">
    <source>
        <dbReference type="ARBA" id="ARBA00022801"/>
    </source>
</evidence>
<name>A0A3M9YER6_9PEZI</name>
<keyword evidence="9" id="KW-0862">Zinc</keyword>
<keyword evidence="10" id="KW-0843">Virulence</keyword>
<evidence type="ECO:0000256" key="11">
    <source>
        <dbReference type="ARBA" id="ARBA00023049"/>
    </source>
</evidence>
<feature type="chain" id="PRO_5018308077" description="Peptidase M14 domain-containing protein" evidence="14">
    <location>
        <begin position="20"/>
        <end position="442"/>
    </location>
</feature>
<evidence type="ECO:0000256" key="2">
    <source>
        <dbReference type="ARBA" id="ARBA00003091"/>
    </source>
</evidence>
<dbReference type="SUPFAM" id="SSF54897">
    <property type="entry name" value="Protease propeptides/inhibitors"/>
    <property type="match status" value="1"/>
</dbReference>
<proteinExistence type="inferred from homology"/>
<dbReference type="SMART" id="SM00631">
    <property type="entry name" value="Zn_pept"/>
    <property type="match status" value="1"/>
</dbReference>
<dbReference type="PANTHER" id="PTHR11705">
    <property type="entry name" value="PROTEASE FAMILY M14 CARBOXYPEPTIDASE A,B"/>
    <property type="match status" value="1"/>
</dbReference>
<dbReference type="Gene3D" id="3.40.630.10">
    <property type="entry name" value="Zn peptidases"/>
    <property type="match status" value="1"/>
</dbReference>